<dbReference type="AlphaFoldDB" id="A0A9W6FS77"/>
<evidence type="ECO:0000256" key="3">
    <source>
        <dbReference type="ARBA" id="ARBA00016113"/>
    </source>
</evidence>
<comment type="similarity">
    <text evidence="2">Belongs to the CRISPR-associated Csm5 family.</text>
</comment>
<keyword evidence="4" id="KW-0694">RNA-binding</keyword>
<dbReference type="PANTHER" id="PTHR38007">
    <property type="entry name" value="CRISPR SYSTEM CMS PROTEIN CSM5"/>
    <property type="match status" value="1"/>
</dbReference>
<sequence length="501" mass="55860">MTQPIRYCLQILSPVHVGCDEVYEPTAFFLDEASQTLCPFDPLRFIGGLSEADQKKFSEICQRGTIPSILELYKFVRARGNPDLALHKVSVCSGLLENFRKTLSLPANNVKAIQQDLNNFAIQRTAFLPASQRPYIPGSAIKGALRTAYLNGRAQKKGRIRTSQGKGAARDLEKSLLDGGSFDTDPFRLIKVSDFHPVGEVRTRIIYAVNRKKQPSKLKGFEGQGPFQIMEVIQPGSVFEGWITVDEGPPRSRVAVPLNMKTVLESATIFFRKECQRENLDLERIGAAQIKMNIAEHGIPLRLGRHSGAECVTIEGYRDIRIKLGNGKFKQSNAATTLWLTGDSSKPRDNGGLKPFGWVSLKEVSGDVWKKLDALEVEYRDRLTGIKDKAEVSKDAHAHGTVSATEKPLPVSSREAVEKVHPPTPRVIEKRQPSSKDLLSQASSFRSNDKITLERLIKALDALEDQSLAHKVAEVIKNKLIQAGTWKKHPLRAEIEFYLEE</sequence>
<dbReference type="Pfam" id="PF03787">
    <property type="entry name" value="RAMPs"/>
    <property type="match status" value="1"/>
</dbReference>
<dbReference type="InterPro" id="IPR010173">
    <property type="entry name" value="CRISPR-assoc_Csm5"/>
</dbReference>
<keyword evidence="5" id="KW-0051">Antiviral defense</keyword>
<keyword evidence="10" id="KW-1185">Reference proteome</keyword>
<evidence type="ECO:0000313" key="9">
    <source>
        <dbReference type="EMBL" id="GLI34307.1"/>
    </source>
</evidence>
<dbReference type="Proteomes" id="UP001144372">
    <property type="component" value="Unassembled WGS sequence"/>
</dbReference>
<evidence type="ECO:0000259" key="8">
    <source>
        <dbReference type="Pfam" id="PF03787"/>
    </source>
</evidence>
<feature type="region of interest" description="Disordered" evidence="7">
    <location>
        <begin position="394"/>
        <end position="422"/>
    </location>
</feature>
<evidence type="ECO:0000256" key="4">
    <source>
        <dbReference type="ARBA" id="ARBA00022884"/>
    </source>
</evidence>
<proteinExistence type="inferred from homology"/>
<dbReference type="InterPro" id="IPR005537">
    <property type="entry name" value="RAMP_III_fam"/>
</dbReference>
<dbReference type="NCBIfam" id="TIGR01899">
    <property type="entry name" value="cas_TM1807_csm5"/>
    <property type="match status" value="1"/>
</dbReference>
<gene>
    <name evidence="9" type="ORF">DAMNIGENAA_17400</name>
</gene>
<dbReference type="RefSeq" id="WP_281793563.1">
    <property type="nucleotide sequence ID" value="NZ_BSDR01000001.1"/>
</dbReference>
<evidence type="ECO:0000256" key="6">
    <source>
        <dbReference type="ARBA" id="ARBA00031720"/>
    </source>
</evidence>
<protein>
    <recommendedName>
        <fullName evidence="3">CRISPR system Cms protein Csm5</fullName>
    </recommendedName>
    <alternativeName>
        <fullName evidence="6">CRISPR type III A-associated protein Csm5</fullName>
    </alternativeName>
</protein>
<evidence type="ECO:0000256" key="1">
    <source>
        <dbReference type="ARBA" id="ARBA00003088"/>
    </source>
</evidence>
<evidence type="ECO:0000256" key="2">
    <source>
        <dbReference type="ARBA" id="ARBA00006680"/>
    </source>
</evidence>
<evidence type="ECO:0000313" key="10">
    <source>
        <dbReference type="Proteomes" id="UP001144372"/>
    </source>
</evidence>
<feature type="domain" description="CRISPR type III-associated protein" evidence="8">
    <location>
        <begin position="9"/>
        <end position="209"/>
    </location>
</feature>
<reference evidence="9" key="1">
    <citation type="submission" date="2022-12" db="EMBL/GenBank/DDBJ databases">
        <title>Reference genome sequencing for broad-spectrum identification of bacterial and archaeal isolates by mass spectrometry.</title>
        <authorList>
            <person name="Sekiguchi Y."/>
            <person name="Tourlousse D.M."/>
        </authorList>
    </citation>
    <scope>NUCLEOTIDE SEQUENCE</scope>
    <source>
        <strain evidence="9">ASRB1</strain>
    </source>
</reference>
<organism evidence="9 10">
    <name type="scientific">Desulforhabdus amnigena</name>
    <dbReference type="NCBI Taxonomy" id="40218"/>
    <lineage>
        <taxon>Bacteria</taxon>
        <taxon>Pseudomonadati</taxon>
        <taxon>Thermodesulfobacteriota</taxon>
        <taxon>Syntrophobacteria</taxon>
        <taxon>Syntrophobacterales</taxon>
        <taxon>Syntrophobacteraceae</taxon>
        <taxon>Desulforhabdus</taxon>
    </lineage>
</organism>
<accession>A0A9W6FS77</accession>
<comment type="caution">
    <text evidence="9">The sequence shown here is derived from an EMBL/GenBank/DDBJ whole genome shotgun (WGS) entry which is preliminary data.</text>
</comment>
<evidence type="ECO:0000256" key="7">
    <source>
        <dbReference type="SAM" id="MobiDB-lite"/>
    </source>
</evidence>
<dbReference type="GO" id="GO:0051607">
    <property type="term" value="P:defense response to virus"/>
    <property type="evidence" value="ECO:0007669"/>
    <property type="project" value="UniProtKB-KW"/>
</dbReference>
<dbReference type="PANTHER" id="PTHR38007:SF1">
    <property type="entry name" value="CRISPR SYSTEM CMS PROTEIN CSM5"/>
    <property type="match status" value="1"/>
</dbReference>
<evidence type="ECO:0000256" key="5">
    <source>
        <dbReference type="ARBA" id="ARBA00023118"/>
    </source>
</evidence>
<dbReference type="GO" id="GO:0003723">
    <property type="term" value="F:RNA binding"/>
    <property type="evidence" value="ECO:0007669"/>
    <property type="project" value="UniProtKB-KW"/>
</dbReference>
<comment type="function">
    <text evidence="1">This subunit might be involved in maturation of a crRNA intermediate to its mature form.</text>
</comment>
<name>A0A9W6FS77_9BACT</name>
<dbReference type="EMBL" id="BSDR01000001">
    <property type="protein sequence ID" value="GLI34307.1"/>
    <property type="molecule type" value="Genomic_DNA"/>
</dbReference>